<evidence type="ECO:0000313" key="1">
    <source>
        <dbReference type="EMBL" id="EPG59548.1"/>
    </source>
</evidence>
<dbReference type="Proteomes" id="UP000014570">
    <property type="component" value="Unassembled WGS sequence"/>
</dbReference>
<reference evidence="1 2" key="1">
    <citation type="submission" date="2013-04" db="EMBL/GenBank/DDBJ databases">
        <authorList>
            <person name="Harkins D.M."/>
            <person name="Durkin A.S."/>
            <person name="Brinkac L.M."/>
            <person name="Haft D.H."/>
            <person name="Selengut J.D."/>
            <person name="Sanka R."/>
            <person name="DePew J."/>
            <person name="Purushe J."/>
            <person name="Chanthongthip A."/>
            <person name="Lattana O."/>
            <person name="Phetsouvanh R."/>
            <person name="Newton P.N."/>
            <person name="Vinetz J.M."/>
            <person name="Sutton G.G."/>
            <person name="Nierman W.C."/>
            <person name="Fouts D.E."/>
        </authorList>
    </citation>
    <scope>NUCLEOTIDE SEQUENCE [LARGE SCALE GENOMIC DNA]</scope>
    <source>
        <strain evidence="1 2">UI 09931</strain>
    </source>
</reference>
<name>A0AAV3JHV1_LEPBO</name>
<gene>
    <name evidence="1" type="ORF">LEP1GSC103_3348</name>
</gene>
<protein>
    <submittedName>
        <fullName evidence="1">Uncharacterized protein</fullName>
    </submittedName>
</protein>
<accession>A0AAV3JHV1</accession>
<organism evidence="1 2">
    <name type="scientific">Leptospira borgpetersenii serovar Javanica str. UI 09931</name>
    <dbReference type="NCBI Taxonomy" id="1049767"/>
    <lineage>
        <taxon>Bacteria</taxon>
        <taxon>Pseudomonadati</taxon>
        <taxon>Spirochaetota</taxon>
        <taxon>Spirochaetia</taxon>
        <taxon>Leptospirales</taxon>
        <taxon>Leptospiraceae</taxon>
        <taxon>Leptospira</taxon>
    </lineage>
</organism>
<sequence length="98" mass="11655">MGQKTPSQFYELSTQMFPNRIPEIFYPNHFETRKVIDDCFYWKNQRHCITKSLIYVPGYTQTRVGRMFHGGFVGIQTRFKNIIFGTTLYSRIIQIYGS</sequence>
<evidence type="ECO:0000313" key="2">
    <source>
        <dbReference type="Proteomes" id="UP000014570"/>
    </source>
</evidence>
<dbReference type="AlphaFoldDB" id="A0AAV3JHV1"/>
<dbReference type="EMBL" id="AHNP02000003">
    <property type="protein sequence ID" value="EPG59548.1"/>
    <property type="molecule type" value="Genomic_DNA"/>
</dbReference>
<proteinExistence type="predicted"/>
<comment type="caution">
    <text evidence="1">The sequence shown here is derived from an EMBL/GenBank/DDBJ whole genome shotgun (WGS) entry which is preliminary data.</text>
</comment>